<protein>
    <submittedName>
        <fullName evidence="3">Uncharacterized protein</fullName>
    </submittedName>
</protein>
<dbReference type="RefSeq" id="WP_169352609.1">
    <property type="nucleotide sequence ID" value="NZ_JABBJJ010000656.1"/>
</dbReference>
<dbReference type="Proteomes" id="UP000518300">
    <property type="component" value="Unassembled WGS sequence"/>
</dbReference>
<feature type="signal peptide" evidence="2">
    <location>
        <begin position="1"/>
        <end position="18"/>
    </location>
</feature>
<feature type="region of interest" description="Disordered" evidence="1">
    <location>
        <begin position="20"/>
        <end position="42"/>
    </location>
</feature>
<name>A0A848M247_9BACT</name>
<evidence type="ECO:0000313" key="3">
    <source>
        <dbReference type="EMBL" id="NMO23553.1"/>
    </source>
</evidence>
<evidence type="ECO:0000256" key="1">
    <source>
        <dbReference type="SAM" id="MobiDB-lite"/>
    </source>
</evidence>
<evidence type="ECO:0000256" key="2">
    <source>
        <dbReference type="SAM" id="SignalP"/>
    </source>
</evidence>
<organism evidence="3 4">
    <name type="scientific">Pyxidicoccus fallax</name>
    <dbReference type="NCBI Taxonomy" id="394095"/>
    <lineage>
        <taxon>Bacteria</taxon>
        <taxon>Pseudomonadati</taxon>
        <taxon>Myxococcota</taxon>
        <taxon>Myxococcia</taxon>
        <taxon>Myxococcales</taxon>
        <taxon>Cystobacterineae</taxon>
        <taxon>Myxococcaceae</taxon>
        <taxon>Pyxidicoccus</taxon>
    </lineage>
</organism>
<proteinExistence type="predicted"/>
<reference evidence="3 4" key="1">
    <citation type="submission" date="2020-04" db="EMBL/GenBank/DDBJ databases">
        <title>Draft genome of Pyxidicoccus fallax type strain.</title>
        <authorList>
            <person name="Whitworth D.E."/>
        </authorList>
    </citation>
    <scope>NUCLEOTIDE SEQUENCE [LARGE SCALE GENOMIC DNA]</scope>
    <source>
        <strain evidence="3 4">DSM 14698</strain>
    </source>
</reference>
<dbReference type="EMBL" id="JABBJJ010000656">
    <property type="protein sequence ID" value="NMO23553.1"/>
    <property type="molecule type" value="Genomic_DNA"/>
</dbReference>
<keyword evidence="2" id="KW-0732">Signal</keyword>
<comment type="caution">
    <text evidence="3">The sequence shown here is derived from an EMBL/GenBank/DDBJ whole genome shotgun (WGS) entry which is preliminary data.</text>
</comment>
<keyword evidence="4" id="KW-1185">Reference proteome</keyword>
<evidence type="ECO:0000313" key="4">
    <source>
        <dbReference type="Proteomes" id="UP000518300"/>
    </source>
</evidence>
<sequence>MRTALALLMLLAAAPVLAQDSASSGTATSSSNTSASTGKKPRKVIRLEALQVEGRIQKPQAFYILPRSNLSFDELNRTESFVPKVVKSVEQDPF</sequence>
<dbReference type="AlphaFoldDB" id="A0A848M247"/>
<feature type="chain" id="PRO_5032629086" evidence="2">
    <location>
        <begin position="19"/>
        <end position="94"/>
    </location>
</feature>
<gene>
    <name evidence="3" type="ORF">HG543_53170</name>
</gene>
<feature type="compositionally biased region" description="Low complexity" evidence="1">
    <location>
        <begin position="20"/>
        <end position="38"/>
    </location>
</feature>
<accession>A0A848M247</accession>